<sequence length="28" mass="3048">MTLELRRQLPVNLAEGNLEALSLPALGQ</sequence>
<reference evidence="1" key="1">
    <citation type="submission" date="2015-12" db="EMBL/GenBank/DDBJ databases">
        <title>Update maize B73 reference genome by single molecule sequencing technologies.</title>
        <authorList>
            <consortium name="Maize Genome Sequencing Project"/>
            <person name="Ware D."/>
        </authorList>
    </citation>
    <scope>NUCLEOTIDE SEQUENCE</scope>
    <source>
        <tissue evidence="1">Seedling</tissue>
    </source>
</reference>
<proteinExistence type="predicted"/>
<evidence type="ECO:0000313" key="1">
    <source>
        <dbReference type="EMBL" id="AQK97697.1"/>
    </source>
</evidence>
<gene>
    <name evidence="1" type="ORF">ZEAMMB73_Zm00001d011662</name>
</gene>
<organism evidence="1">
    <name type="scientific">Zea mays</name>
    <name type="common">Maize</name>
    <dbReference type="NCBI Taxonomy" id="4577"/>
    <lineage>
        <taxon>Eukaryota</taxon>
        <taxon>Viridiplantae</taxon>
        <taxon>Streptophyta</taxon>
        <taxon>Embryophyta</taxon>
        <taxon>Tracheophyta</taxon>
        <taxon>Spermatophyta</taxon>
        <taxon>Magnoliopsida</taxon>
        <taxon>Liliopsida</taxon>
        <taxon>Poales</taxon>
        <taxon>Poaceae</taxon>
        <taxon>PACMAD clade</taxon>
        <taxon>Panicoideae</taxon>
        <taxon>Andropogonodae</taxon>
        <taxon>Andropogoneae</taxon>
        <taxon>Tripsacinae</taxon>
        <taxon>Zea</taxon>
    </lineage>
</organism>
<accession>A0A1D6G2V9</accession>
<feature type="non-terminal residue" evidence="1">
    <location>
        <position position="28"/>
    </location>
</feature>
<protein>
    <submittedName>
        <fullName evidence="1">Endosomal targeting BRO1-like domain-containing protein</fullName>
    </submittedName>
</protein>
<dbReference type="EMBL" id="CM000784">
    <property type="protein sequence ID" value="AQK97697.1"/>
    <property type="molecule type" value="Genomic_DNA"/>
</dbReference>
<dbReference type="PaxDb" id="4577-GRMZM2G099580_P01"/>
<dbReference type="eggNOG" id="KOG1021">
    <property type="taxonomic scope" value="Eukaryota"/>
</dbReference>
<dbReference type="EMBL" id="CM000784">
    <property type="protein sequence ID" value="AQK97698.1"/>
    <property type="molecule type" value="Genomic_DNA"/>
</dbReference>
<name>A0A1D6G2V9_MAIZE</name>
<dbReference type="AlphaFoldDB" id="A0A1D6G2V9"/>